<dbReference type="CDD" id="cd14733">
    <property type="entry name" value="BACK"/>
    <property type="match status" value="1"/>
</dbReference>
<reference evidence="3 4" key="1">
    <citation type="submission" date="2024-04" db="EMBL/GenBank/DDBJ databases">
        <authorList>
            <person name="Rising A."/>
            <person name="Reimegard J."/>
            <person name="Sonavane S."/>
            <person name="Akerstrom W."/>
            <person name="Nylinder S."/>
            <person name="Hedman E."/>
            <person name="Kallberg Y."/>
        </authorList>
    </citation>
    <scope>NUCLEOTIDE SEQUENCE [LARGE SCALE GENOMIC DNA]</scope>
</reference>
<dbReference type="GO" id="GO:0030163">
    <property type="term" value="P:protein catabolic process"/>
    <property type="evidence" value="ECO:0007669"/>
    <property type="project" value="UniProtKB-ARBA"/>
</dbReference>
<dbReference type="EMBL" id="CAXIEN010000239">
    <property type="protein sequence ID" value="CAL1288870.1"/>
    <property type="molecule type" value="Genomic_DNA"/>
</dbReference>
<proteinExistence type="predicted"/>
<dbReference type="Proteomes" id="UP001497382">
    <property type="component" value="Unassembled WGS sequence"/>
</dbReference>
<dbReference type="InterPro" id="IPR008974">
    <property type="entry name" value="TRAF-like"/>
</dbReference>
<keyword evidence="4" id="KW-1185">Reference proteome</keyword>
<evidence type="ECO:0000313" key="4">
    <source>
        <dbReference type="Proteomes" id="UP001497382"/>
    </source>
</evidence>
<dbReference type="InterPro" id="IPR002083">
    <property type="entry name" value="MATH/TRAF_dom"/>
</dbReference>
<dbReference type="PROSITE" id="PS50097">
    <property type="entry name" value="BTB"/>
    <property type="match status" value="1"/>
</dbReference>
<dbReference type="PANTHER" id="PTHR24413">
    <property type="entry name" value="SPECKLE-TYPE POZ PROTEIN"/>
    <property type="match status" value="1"/>
</dbReference>
<evidence type="ECO:0000313" key="3">
    <source>
        <dbReference type="EMBL" id="CAL1288870.1"/>
    </source>
</evidence>
<comment type="caution">
    <text evidence="3">The sequence shown here is derived from an EMBL/GenBank/DDBJ whole genome shotgun (WGS) entry which is preliminary data.</text>
</comment>
<accession>A0AAV2AZN8</accession>
<feature type="domain" description="BTB" evidence="1">
    <location>
        <begin position="344"/>
        <end position="411"/>
    </location>
</feature>
<name>A0AAV2AZN8_9ARAC</name>
<dbReference type="Pfam" id="PF22486">
    <property type="entry name" value="MATH_2"/>
    <property type="match status" value="1"/>
</dbReference>
<dbReference type="SMART" id="SM00061">
    <property type="entry name" value="MATH"/>
    <property type="match status" value="1"/>
</dbReference>
<sequence length="505" mass="59072">MELKKNSKNDCYSITWAIKNFSYCWQKKKKAIVSPIFCVNIPEETKWKLMLFPRGLMDGNFISIFLYRDKDCNFVGNIEVEYSLEILDGDGSALVTNEATYKFGKNERMGFSKVIRRPAIITEKNTYLPQDILTLRCRMKRFEEKIIQIQQIFAQTVINVERTSFVWRIEEFSKMRAEETKSFIIKSASGCQMIKIDLSLSNEQESEEKVILSTCSFERYLKFSSIKTFLIDSKKQKIDSGEFECLLESGKWLTFPLKMTKEMIMENENLYLFEDILSLYFEVATSTGILFEDLKNVKLGNTFHQITNEVVVNWRDFYQDENVPKDFSELKADLMLLYKEQNLCDMKLKTKTNNFHVHTSILGARSPVFRAMFSSDMKEKVNGCVNVSDLEDETVRRFLLYLYSDQLEDLQWDIALELYKAADKYAVISLREKCSTFLKNNLNLENSCEALALSDMHQDKDFKEIVQTFILKNAKVIFKSKEWKLLAVANSILAMETMLRNWNDD</sequence>
<dbReference type="SUPFAM" id="SSF49599">
    <property type="entry name" value="TRAF domain-like"/>
    <property type="match status" value="1"/>
</dbReference>
<dbReference type="Gene3D" id="1.25.40.420">
    <property type="match status" value="1"/>
</dbReference>
<dbReference type="PROSITE" id="PS50144">
    <property type="entry name" value="MATH"/>
    <property type="match status" value="1"/>
</dbReference>
<dbReference type="Pfam" id="PF00651">
    <property type="entry name" value="BTB"/>
    <property type="match status" value="1"/>
</dbReference>
<dbReference type="CDD" id="cd18186">
    <property type="entry name" value="BTB_POZ_ZBTB_KLHL-like"/>
    <property type="match status" value="1"/>
</dbReference>
<dbReference type="InterPro" id="IPR011333">
    <property type="entry name" value="SKP1/BTB/POZ_sf"/>
</dbReference>
<dbReference type="InterPro" id="IPR000210">
    <property type="entry name" value="BTB/POZ_dom"/>
</dbReference>
<gene>
    <name evidence="3" type="ORF">LARSCL_LOCUS15607</name>
</gene>
<evidence type="ECO:0008006" key="5">
    <source>
        <dbReference type="Google" id="ProtNLM"/>
    </source>
</evidence>
<dbReference type="AlphaFoldDB" id="A0AAV2AZN8"/>
<protein>
    <recommendedName>
        <fullName evidence="5">Speckle-type POZ protein</fullName>
    </recommendedName>
</protein>
<dbReference type="Gene3D" id="2.60.210.10">
    <property type="entry name" value="Apoptosis, Tumor Necrosis Factor Receptor Associated Protein 2, Chain A"/>
    <property type="match status" value="1"/>
</dbReference>
<dbReference type="SMART" id="SM00225">
    <property type="entry name" value="BTB"/>
    <property type="match status" value="1"/>
</dbReference>
<evidence type="ECO:0000259" key="1">
    <source>
        <dbReference type="PROSITE" id="PS50097"/>
    </source>
</evidence>
<dbReference type="SUPFAM" id="SSF54695">
    <property type="entry name" value="POZ domain"/>
    <property type="match status" value="1"/>
</dbReference>
<feature type="domain" description="MATH" evidence="2">
    <location>
        <begin position="11"/>
        <end position="139"/>
    </location>
</feature>
<evidence type="ECO:0000259" key="2">
    <source>
        <dbReference type="PROSITE" id="PS50144"/>
    </source>
</evidence>
<dbReference type="CDD" id="cd00121">
    <property type="entry name" value="MATH"/>
    <property type="match status" value="1"/>
</dbReference>
<organism evidence="3 4">
    <name type="scientific">Larinioides sclopetarius</name>
    <dbReference type="NCBI Taxonomy" id="280406"/>
    <lineage>
        <taxon>Eukaryota</taxon>
        <taxon>Metazoa</taxon>
        <taxon>Ecdysozoa</taxon>
        <taxon>Arthropoda</taxon>
        <taxon>Chelicerata</taxon>
        <taxon>Arachnida</taxon>
        <taxon>Araneae</taxon>
        <taxon>Araneomorphae</taxon>
        <taxon>Entelegynae</taxon>
        <taxon>Araneoidea</taxon>
        <taxon>Araneidae</taxon>
        <taxon>Larinioides</taxon>
    </lineage>
</organism>
<dbReference type="Gene3D" id="3.30.710.10">
    <property type="entry name" value="Potassium Channel Kv1.1, Chain A"/>
    <property type="match status" value="1"/>
</dbReference>